<reference evidence="1 2" key="1">
    <citation type="submission" date="2021-06" db="EMBL/GenBank/DDBJ databases">
        <title>Caerostris extrusa draft genome.</title>
        <authorList>
            <person name="Kono N."/>
            <person name="Arakawa K."/>
        </authorList>
    </citation>
    <scope>NUCLEOTIDE SEQUENCE [LARGE SCALE GENOMIC DNA]</scope>
</reference>
<proteinExistence type="predicted"/>
<evidence type="ECO:0000313" key="2">
    <source>
        <dbReference type="Proteomes" id="UP001054945"/>
    </source>
</evidence>
<name>A0AAV4NI91_CAEEX</name>
<dbReference type="EMBL" id="BPLR01020924">
    <property type="protein sequence ID" value="GIX84030.1"/>
    <property type="molecule type" value="Genomic_DNA"/>
</dbReference>
<organism evidence="1 2">
    <name type="scientific">Caerostris extrusa</name>
    <name type="common">Bark spider</name>
    <name type="synonym">Caerostris bankana</name>
    <dbReference type="NCBI Taxonomy" id="172846"/>
    <lineage>
        <taxon>Eukaryota</taxon>
        <taxon>Metazoa</taxon>
        <taxon>Ecdysozoa</taxon>
        <taxon>Arthropoda</taxon>
        <taxon>Chelicerata</taxon>
        <taxon>Arachnida</taxon>
        <taxon>Araneae</taxon>
        <taxon>Araneomorphae</taxon>
        <taxon>Entelegynae</taxon>
        <taxon>Araneoidea</taxon>
        <taxon>Araneidae</taxon>
        <taxon>Caerostris</taxon>
    </lineage>
</organism>
<evidence type="ECO:0008006" key="3">
    <source>
        <dbReference type="Google" id="ProtNLM"/>
    </source>
</evidence>
<comment type="caution">
    <text evidence="1">The sequence shown here is derived from an EMBL/GenBank/DDBJ whole genome shotgun (WGS) entry which is preliminary data.</text>
</comment>
<keyword evidence="2" id="KW-1185">Reference proteome</keyword>
<evidence type="ECO:0000313" key="1">
    <source>
        <dbReference type="EMBL" id="GIX84030.1"/>
    </source>
</evidence>
<protein>
    <recommendedName>
        <fullName evidence="3">Integrase catalytic domain-containing protein</fullName>
    </recommendedName>
</protein>
<dbReference type="AlphaFoldDB" id="A0AAV4NI91"/>
<gene>
    <name evidence="1" type="ORF">CEXT_756151</name>
</gene>
<dbReference type="Proteomes" id="UP001054945">
    <property type="component" value="Unassembled WGS sequence"/>
</dbReference>
<sequence length="99" mass="11761">MFPTPNGMNNWCETFIMKSFYHDCRLRKQIKRKNKSLINTICNPELHFQDVNVLGPIETKLPRGYHDVLCVLDYYSCWIEAISIKSLTAKNNLYFHENF</sequence>
<accession>A0AAV4NI91</accession>